<keyword evidence="1" id="KW-0175">Coiled coil</keyword>
<evidence type="ECO:0000313" key="3">
    <source>
        <dbReference type="Proteomes" id="UP001470230"/>
    </source>
</evidence>
<gene>
    <name evidence="2" type="ORF">M9Y10_043884</name>
</gene>
<proteinExistence type="predicted"/>
<evidence type="ECO:0000313" key="2">
    <source>
        <dbReference type="EMBL" id="KAK8884764.1"/>
    </source>
</evidence>
<organism evidence="2 3">
    <name type="scientific">Tritrichomonas musculus</name>
    <dbReference type="NCBI Taxonomy" id="1915356"/>
    <lineage>
        <taxon>Eukaryota</taxon>
        <taxon>Metamonada</taxon>
        <taxon>Parabasalia</taxon>
        <taxon>Tritrichomonadida</taxon>
        <taxon>Tritrichomonadidae</taxon>
        <taxon>Tritrichomonas</taxon>
    </lineage>
</organism>
<name>A0ABR2K0Y2_9EUKA</name>
<keyword evidence="3" id="KW-1185">Reference proteome</keyword>
<evidence type="ECO:0000256" key="1">
    <source>
        <dbReference type="SAM" id="Coils"/>
    </source>
</evidence>
<feature type="coiled-coil region" evidence="1">
    <location>
        <begin position="51"/>
        <end position="78"/>
    </location>
</feature>
<dbReference type="Proteomes" id="UP001470230">
    <property type="component" value="Unassembled WGS sequence"/>
</dbReference>
<sequence length="166" mass="19467">MSDKPICHKKEFEEIISLFRDSIQSELQNNQDELIQEFENKLLENLQVLPNIEEKQVNKNTEKEIKSLQAEAVKIQANLHVYHTNFIENVRSQIEHDLNSNLPHIEQFDEEEDYTNDPVLKSNLELIDKTIIDLQQKEIELKSAMDDSLEKYSEFAKHISSSLNKT</sequence>
<reference evidence="2 3" key="1">
    <citation type="submission" date="2024-04" db="EMBL/GenBank/DDBJ databases">
        <title>Tritrichomonas musculus Genome.</title>
        <authorList>
            <person name="Alves-Ferreira E."/>
            <person name="Grigg M."/>
            <person name="Lorenzi H."/>
            <person name="Galac M."/>
        </authorList>
    </citation>
    <scope>NUCLEOTIDE SEQUENCE [LARGE SCALE GENOMIC DNA]</scope>
    <source>
        <strain evidence="2 3">EAF2021</strain>
    </source>
</reference>
<protein>
    <submittedName>
        <fullName evidence="2">Uncharacterized protein</fullName>
    </submittedName>
</protein>
<comment type="caution">
    <text evidence="2">The sequence shown here is derived from an EMBL/GenBank/DDBJ whole genome shotgun (WGS) entry which is preliminary data.</text>
</comment>
<dbReference type="EMBL" id="JAPFFF010000008">
    <property type="protein sequence ID" value="KAK8884764.1"/>
    <property type="molecule type" value="Genomic_DNA"/>
</dbReference>
<accession>A0ABR2K0Y2</accession>